<feature type="compositionally biased region" description="Polar residues" evidence="1">
    <location>
        <begin position="294"/>
        <end position="307"/>
    </location>
</feature>
<comment type="caution">
    <text evidence="3">The sequence shown here is derived from an EMBL/GenBank/DDBJ whole genome shotgun (WGS) entry which is preliminary data.</text>
</comment>
<dbReference type="RefSeq" id="WP_116391525.1">
    <property type="nucleotide sequence ID" value="NZ_QUQO01000001.1"/>
</dbReference>
<dbReference type="Proteomes" id="UP000264589">
    <property type="component" value="Unassembled WGS sequence"/>
</dbReference>
<protein>
    <submittedName>
        <fullName evidence="3">GAF domain-containing protein</fullName>
    </submittedName>
</protein>
<dbReference type="CDD" id="cd00130">
    <property type="entry name" value="PAS"/>
    <property type="match status" value="1"/>
</dbReference>
<feature type="region of interest" description="Disordered" evidence="1">
    <location>
        <begin position="294"/>
        <end position="316"/>
    </location>
</feature>
<dbReference type="AlphaFoldDB" id="A0A371RHG7"/>
<dbReference type="Pfam" id="PF01590">
    <property type="entry name" value="GAF"/>
    <property type="match status" value="1"/>
</dbReference>
<dbReference type="InterPro" id="IPR035965">
    <property type="entry name" value="PAS-like_dom_sf"/>
</dbReference>
<dbReference type="NCBIfam" id="TIGR00229">
    <property type="entry name" value="sensory_box"/>
    <property type="match status" value="1"/>
</dbReference>
<dbReference type="InterPro" id="IPR029016">
    <property type="entry name" value="GAF-like_dom_sf"/>
</dbReference>
<gene>
    <name evidence="3" type="ORF">DX908_06110</name>
</gene>
<dbReference type="SUPFAM" id="SSF55781">
    <property type="entry name" value="GAF domain-like"/>
    <property type="match status" value="1"/>
</dbReference>
<name>A0A371RHG7_9PROT</name>
<evidence type="ECO:0000259" key="2">
    <source>
        <dbReference type="SMART" id="SM00065"/>
    </source>
</evidence>
<evidence type="ECO:0000313" key="3">
    <source>
        <dbReference type="EMBL" id="RFB04894.1"/>
    </source>
</evidence>
<sequence length="316" mass="35228">MPNSLKQDPYRQALQRLNRISFLHQDDFQGYLHEILRVGRDIFQSDNGFCSQITGDIYHVFDVVGDSWGIRKGDNLPLKDTLCATIISSDKPLALDDLSGDDASCHPALPADAFGSYIGVPLLIDGALFGTLSFASKSPRKIPFTEDDIELISLMATGISSGFKLKKTAEMLRFSNEQMQLILDNIPARIWFKDDKNRILKANRAAAQSMGFSNPTDLENADTYELFPKQAAKYHADDLEVLDSGNAYTGIIERYTPDGMEEGWISTDKIPLRLEDGRRALLVVSMDITDQVANGYSEETPSPSTITYRKRDLSES</sequence>
<dbReference type="SUPFAM" id="SSF55785">
    <property type="entry name" value="PYP-like sensor domain (PAS domain)"/>
    <property type="match status" value="1"/>
</dbReference>
<evidence type="ECO:0000256" key="1">
    <source>
        <dbReference type="SAM" id="MobiDB-lite"/>
    </source>
</evidence>
<reference evidence="3 4" key="1">
    <citation type="submission" date="2018-08" db="EMBL/GenBank/DDBJ databases">
        <title>Parvularcula sp. SM1705, isolated from surface water of the South Sea China.</title>
        <authorList>
            <person name="Sun L."/>
        </authorList>
    </citation>
    <scope>NUCLEOTIDE SEQUENCE [LARGE SCALE GENOMIC DNA]</scope>
    <source>
        <strain evidence="3 4">SM1705</strain>
    </source>
</reference>
<accession>A0A371RHG7</accession>
<dbReference type="InterPro" id="IPR000014">
    <property type="entry name" value="PAS"/>
</dbReference>
<dbReference type="InParanoid" id="A0A371RHG7"/>
<proteinExistence type="predicted"/>
<dbReference type="OrthoDB" id="9795133at2"/>
<dbReference type="Pfam" id="PF08448">
    <property type="entry name" value="PAS_4"/>
    <property type="match status" value="1"/>
</dbReference>
<feature type="domain" description="GAF" evidence="2">
    <location>
        <begin position="27"/>
        <end position="173"/>
    </location>
</feature>
<keyword evidence="4" id="KW-1185">Reference proteome</keyword>
<dbReference type="Gene3D" id="3.30.450.20">
    <property type="entry name" value="PAS domain"/>
    <property type="match status" value="1"/>
</dbReference>
<organism evidence="3 4">
    <name type="scientific">Parvularcula marina</name>
    <dbReference type="NCBI Taxonomy" id="2292771"/>
    <lineage>
        <taxon>Bacteria</taxon>
        <taxon>Pseudomonadati</taxon>
        <taxon>Pseudomonadota</taxon>
        <taxon>Alphaproteobacteria</taxon>
        <taxon>Parvularculales</taxon>
        <taxon>Parvularculaceae</taxon>
        <taxon>Parvularcula</taxon>
    </lineage>
</organism>
<dbReference type="InterPro" id="IPR013656">
    <property type="entry name" value="PAS_4"/>
</dbReference>
<dbReference type="InterPro" id="IPR003018">
    <property type="entry name" value="GAF"/>
</dbReference>
<dbReference type="EMBL" id="QUQO01000001">
    <property type="protein sequence ID" value="RFB04894.1"/>
    <property type="molecule type" value="Genomic_DNA"/>
</dbReference>
<dbReference type="SMART" id="SM00065">
    <property type="entry name" value="GAF"/>
    <property type="match status" value="1"/>
</dbReference>
<dbReference type="Gene3D" id="3.30.450.40">
    <property type="match status" value="1"/>
</dbReference>
<evidence type="ECO:0000313" key="4">
    <source>
        <dbReference type="Proteomes" id="UP000264589"/>
    </source>
</evidence>